<dbReference type="GO" id="GO:0000287">
    <property type="term" value="F:magnesium ion binding"/>
    <property type="evidence" value="ECO:0007669"/>
    <property type="project" value="UniProtKB-UniRule"/>
</dbReference>
<dbReference type="AlphaFoldDB" id="A3TSI4"/>
<evidence type="ECO:0000256" key="5">
    <source>
        <dbReference type="ARBA" id="ARBA00022842"/>
    </source>
</evidence>
<dbReference type="GO" id="GO:0016787">
    <property type="term" value="F:hydrolase activity"/>
    <property type="evidence" value="ECO:0007669"/>
    <property type="project" value="UniProtKB-KW"/>
</dbReference>
<keyword evidence="2 6" id="KW-0540">Nuclease</keyword>
<accession>A3TSI4</accession>
<evidence type="ECO:0000256" key="4">
    <source>
        <dbReference type="ARBA" id="ARBA00022801"/>
    </source>
</evidence>
<evidence type="ECO:0000256" key="3">
    <source>
        <dbReference type="ARBA" id="ARBA00022723"/>
    </source>
</evidence>
<sequence length="147" mass="16164">MTTRAGFVVDTSVTIKWVIDEEGSDEADLLQNADMVAPALLRIEAANVLRTIAARQTVTGPQAVDLFLLLQTAPVTIIDADDMLERRALELALELRHPVYDCVYLALAERTDRRLITADRRFLGALADTAHSSRAMDLADIPKLFSG</sequence>
<dbReference type="HOGENOM" id="CLU_121774_1_2_5"/>
<keyword evidence="9" id="KW-1185">Reference proteome</keyword>
<dbReference type="InterPro" id="IPR044153">
    <property type="entry name" value="PIN_Pae0151-like"/>
</dbReference>
<comment type="function">
    <text evidence="6">Toxic component of a toxin-antitoxin (TA) system. An RNase.</text>
</comment>
<dbReference type="InterPro" id="IPR051619">
    <property type="entry name" value="TypeII_TA_RNase_PINc/VapC"/>
</dbReference>
<dbReference type="HAMAP" id="MF_00265">
    <property type="entry name" value="VapC_Nob1"/>
    <property type="match status" value="1"/>
</dbReference>
<dbReference type="InterPro" id="IPR029060">
    <property type="entry name" value="PIN-like_dom_sf"/>
</dbReference>
<comment type="caution">
    <text evidence="8">The sequence shown here is derived from an EMBL/GenBank/DDBJ whole genome shotgun (WGS) entry which is preliminary data.</text>
</comment>
<dbReference type="STRING" id="252305.OB2597_04995"/>
<dbReference type="InterPro" id="IPR002716">
    <property type="entry name" value="PIN_dom"/>
</dbReference>
<dbReference type="EC" id="3.1.-.-" evidence="6"/>
<protein>
    <recommendedName>
        <fullName evidence="6">Ribonuclease VapC</fullName>
        <shortName evidence="6">RNase VapC</shortName>
        <ecNumber evidence="6">3.1.-.-</ecNumber>
    </recommendedName>
    <alternativeName>
        <fullName evidence="6">Toxin VapC</fullName>
    </alternativeName>
</protein>
<evidence type="ECO:0000256" key="2">
    <source>
        <dbReference type="ARBA" id="ARBA00022722"/>
    </source>
</evidence>
<dbReference type="Pfam" id="PF01850">
    <property type="entry name" value="PIN"/>
    <property type="match status" value="1"/>
</dbReference>
<feature type="binding site" evidence="6">
    <location>
        <position position="10"/>
    </location>
    <ligand>
        <name>Mg(2+)</name>
        <dbReference type="ChEBI" id="CHEBI:18420"/>
    </ligand>
</feature>
<feature type="binding site" evidence="6">
    <location>
        <position position="101"/>
    </location>
    <ligand>
        <name>Mg(2+)</name>
        <dbReference type="ChEBI" id="CHEBI:18420"/>
    </ligand>
</feature>
<evidence type="ECO:0000259" key="7">
    <source>
        <dbReference type="Pfam" id="PF01850"/>
    </source>
</evidence>
<dbReference type="GO" id="GO:0004540">
    <property type="term" value="F:RNA nuclease activity"/>
    <property type="evidence" value="ECO:0007669"/>
    <property type="project" value="InterPro"/>
</dbReference>
<keyword evidence="3 6" id="KW-0479">Metal-binding</keyword>
<name>A3TSI4_PSEBH</name>
<dbReference type="OrthoDB" id="1524147at2"/>
<keyword evidence="6" id="KW-0800">Toxin</keyword>
<comment type="similarity">
    <text evidence="6">Belongs to the PINc/VapC protein family.</text>
</comment>
<keyword evidence="4 6" id="KW-0378">Hydrolase</keyword>
<dbReference type="InterPro" id="IPR022907">
    <property type="entry name" value="VapC_family"/>
</dbReference>
<dbReference type="eggNOG" id="COG4113">
    <property type="taxonomic scope" value="Bacteria"/>
</dbReference>
<proteinExistence type="inferred from homology"/>
<gene>
    <name evidence="6" type="primary">vapC</name>
    <name evidence="8" type="ORF">OB2597_04995</name>
</gene>
<dbReference type="Gene3D" id="3.40.50.1010">
    <property type="entry name" value="5'-nuclease"/>
    <property type="match status" value="1"/>
</dbReference>
<dbReference type="PANTHER" id="PTHR35901:SF1">
    <property type="entry name" value="EXONUCLEASE VAPC9"/>
    <property type="match status" value="1"/>
</dbReference>
<keyword evidence="1 6" id="KW-1277">Toxin-antitoxin system</keyword>
<dbReference type="CDD" id="cd09873">
    <property type="entry name" value="PIN_Pae0151-like"/>
    <property type="match status" value="1"/>
</dbReference>
<dbReference type="GO" id="GO:0090729">
    <property type="term" value="F:toxin activity"/>
    <property type="evidence" value="ECO:0007669"/>
    <property type="project" value="UniProtKB-KW"/>
</dbReference>
<dbReference type="PANTHER" id="PTHR35901">
    <property type="entry name" value="RIBONUCLEASE VAPC3"/>
    <property type="match status" value="1"/>
</dbReference>
<comment type="cofactor">
    <cofactor evidence="6">
        <name>Mg(2+)</name>
        <dbReference type="ChEBI" id="CHEBI:18420"/>
    </cofactor>
</comment>
<organism evidence="8 9">
    <name type="scientific">Pseudooceanicola batsensis (strain ATCC BAA-863 / DSM 15984 / KCTC 12145 / HTCC2597)</name>
    <name type="common">Oceanicola batsensis</name>
    <dbReference type="NCBI Taxonomy" id="252305"/>
    <lineage>
        <taxon>Bacteria</taxon>
        <taxon>Pseudomonadati</taxon>
        <taxon>Pseudomonadota</taxon>
        <taxon>Alphaproteobacteria</taxon>
        <taxon>Rhodobacterales</taxon>
        <taxon>Paracoccaceae</taxon>
        <taxon>Pseudooceanicola</taxon>
    </lineage>
</organism>
<evidence type="ECO:0000256" key="6">
    <source>
        <dbReference type="HAMAP-Rule" id="MF_00265"/>
    </source>
</evidence>
<dbReference type="Proteomes" id="UP000004318">
    <property type="component" value="Unassembled WGS sequence"/>
</dbReference>
<reference evidence="8 9" key="1">
    <citation type="journal article" date="2010" name="J. Bacteriol.">
        <title>Genome sequences of Oceanicola granulosus HTCC2516(T) and Oceanicola batsensis HTCC2597(TDelta).</title>
        <authorList>
            <person name="Thrash J.C."/>
            <person name="Cho J.C."/>
            <person name="Vergin K.L."/>
            <person name="Giovannoni S.J."/>
        </authorList>
    </citation>
    <scope>NUCLEOTIDE SEQUENCE [LARGE SCALE GENOMIC DNA]</scope>
    <source>
        <strain evidence="9">ATCC BAA-863 / DSM 15984 / KCTC 12145 / HTCC2597</strain>
    </source>
</reference>
<evidence type="ECO:0000313" key="8">
    <source>
        <dbReference type="EMBL" id="EAQ04611.1"/>
    </source>
</evidence>
<dbReference type="SUPFAM" id="SSF88723">
    <property type="entry name" value="PIN domain-like"/>
    <property type="match status" value="1"/>
</dbReference>
<dbReference type="RefSeq" id="WP_007253824.1">
    <property type="nucleotide sequence ID" value="NZ_CH724131.1"/>
</dbReference>
<feature type="domain" description="PIN" evidence="7">
    <location>
        <begin position="8"/>
        <end position="122"/>
    </location>
</feature>
<keyword evidence="5 6" id="KW-0460">Magnesium</keyword>
<dbReference type="EMBL" id="AAMO01000001">
    <property type="protein sequence ID" value="EAQ04611.1"/>
    <property type="molecule type" value="Genomic_DNA"/>
</dbReference>
<evidence type="ECO:0000313" key="9">
    <source>
        <dbReference type="Proteomes" id="UP000004318"/>
    </source>
</evidence>
<evidence type="ECO:0000256" key="1">
    <source>
        <dbReference type="ARBA" id="ARBA00022649"/>
    </source>
</evidence>